<dbReference type="AlphaFoldDB" id="A0AAN4TQI3"/>
<comment type="caution">
    <text evidence="1">The sequence shown here is derived from an EMBL/GenBank/DDBJ whole genome shotgun (WGS) entry which is preliminary data.</text>
</comment>
<evidence type="ECO:0000313" key="2">
    <source>
        <dbReference type="Proteomes" id="UP000248291"/>
    </source>
</evidence>
<protein>
    <submittedName>
        <fullName evidence="1">Predicted membrane metal-binding protein</fullName>
    </submittedName>
</protein>
<sequence>MLCREILAFVHDDQRKPARDPRKIGVEFPILECLQGKHVDVTKGGKTSSPQPLLSGNEIFEGILIKGFGVQLLIEAAFASGKYELGRSKVVVVFARRDPTIANAISRAIDVRCFVQNPNAKVTFPAGISRHLTGNARHQPVQHKAVERSD</sequence>
<proteinExistence type="predicted"/>
<dbReference type="EMBL" id="BGKA01000293">
    <property type="protein sequence ID" value="GBH21449.1"/>
    <property type="molecule type" value="Genomic_DNA"/>
</dbReference>
<name>A0AAN4TQI3_PSESF</name>
<dbReference type="Proteomes" id="UP000248291">
    <property type="component" value="Unassembled WGS sequence"/>
</dbReference>
<gene>
    <name evidence="1" type="ORF">KPSA3_07496</name>
</gene>
<accession>A0AAN4TQI3</accession>
<organism evidence="1 2">
    <name type="scientific">Pseudomonas syringae pv. actinidiae</name>
    <dbReference type="NCBI Taxonomy" id="103796"/>
    <lineage>
        <taxon>Bacteria</taxon>
        <taxon>Pseudomonadati</taxon>
        <taxon>Pseudomonadota</taxon>
        <taxon>Gammaproteobacteria</taxon>
        <taxon>Pseudomonadales</taxon>
        <taxon>Pseudomonadaceae</taxon>
        <taxon>Pseudomonas</taxon>
        <taxon>Pseudomonas syringae</taxon>
    </lineage>
</organism>
<reference evidence="1 2" key="1">
    <citation type="submission" date="2018-04" db="EMBL/GenBank/DDBJ databases">
        <title>Draft genome sequence of Pseudomonas syringae pv. actinidiae biovar 3 strains isolated from kiwifruit in Kagawa prefecture.</title>
        <authorList>
            <person name="Tabuchi M."/>
            <person name="Saito M."/>
            <person name="Fujiwara S."/>
            <person name="Sasa N."/>
            <person name="Akimitsu K."/>
            <person name="Gomi K."/>
            <person name="Konishi-Sugita S."/>
            <person name="Hamano K."/>
            <person name="Kataoka I."/>
        </authorList>
    </citation>
    <scope>NUCLEOTIDE SEQUENCE [LARGE SCALE GENOMIC DNA]</scope>
    <source>
        <strain evidence="1 2">MAFF212211</strain>
    </source>
</reference>
<evidence type="ECO:0000313" key="1">
    <source>
        <dbReference type="EMBL" id="GBH21449.1"/>
    </source>
</evidence>